<reference evidence="1" key="1">
    <citation type="submission" date="2020-06" db="EMBL/GenBank/DDBJ databases">
        <authorList>
            <consortium name="Plant Systems Biology data submission"/>
        </authorList>
    </citation>
    <scope>NUCLEOTIDE SEQUENCE</scope>
    <source>
        <strain evidence="1">D6</strain>
    </source>
</reference>
<organism evidence="1 2">
    <name type="scientific">Seminavis robusta</name>
    <dbReference type="NCBI Taxonomy" id="568900"/>
    <lineage>
        <taxon>Eukaryota</taxon>
        <taxon>Sar</taxon>
        <taxon>Stramenopiles</taxon>
        <taxon>Ochrophyta</taxon>
        <taxon>Bacillariophyta</taxon>
        <taxon>Bacillariophyceae</taxon>
        <taxon>Bacillariophycidae</taxon>
        <taxon>Naviculales</taxon>
        <taxon>Naviculaceae</taxon>
        <taxon>Seminavis</taxon>
    </lineage>
</organism>
<evidence type="ECO:0000313" key="1">
    <source>
        <dbReference type="EMBL" id="CAB9521882.1"/>
    </source>
</evidence>
<dbReference type="EMBL" id="CAICTM010001243">
    <property type="protein sequence ID" value="CAB9521882.1"/>
    <property type="molecule type" value="Genomic_DNA"/>
</dbReference>
<comment type="caution">
    <text evidence="1">The sequence shown here is derived from an EMBL/GenBank/DDBJ whole genome shotgun (WGS) entry which is preliminary data.</text>
</comment>
<accession>A0A9N8EIU1</accession>
<proteinExistence type="predicted"/>
<keyword evidence="2" id="KW-1185">Reference proteome</keyword>
<gene>
    <name evidence="1" type="ORF">SEMRO_1245_G255640.1</name>
</gene>
<dbReference type="AlphaFoldDB" id="A0A9N8EIU1"/>
<protein>
    <submittedName>
        <fullName evidence="1">Uncharacterized protein</fullName>
    </submittedName>
</protein>
<sequence length="145" mass="17045">MAHKEVAASAKELLKSKRDYMKWRKPELQLAIQWKQGPNPTEPNNEKTDAYKNALQALWKNKYRDLEVPTDDWTDEDEARLDALKAGDIECFERDVGLQRFFETEEEGIALRIPAFSKLRRKNVLLRVIQSLQEDEWNDIETDLP</sequence>
<evidence type="ECO:0000313" key="2">
    <source>
        <dbReference type="Proteomes" id="UP001153069"/>
    </source>
</evidence>
<dbReference type="Proteomes" id="UP001153069">
    <property type="component" value="Unassembled WGS sequence"/>
</dbReference>
<name>A0A9N8EIU1_9STRA</name>